<dbReference type="Proteomes" id="UP000063971">
    <property type="component" value="Chromosome"/>
</dbReference>
<dbReference type="Pfam" id="PF00034">
    <property type="entry name" value="Cytochrom_C"/>
    <property type="match status" value="1"/>
</dbReference>
<keyword evidence="1 4" id="KW-0349">Heme</keyword>
<sequence>MMRFILACFISLFLLGCSNDSKKTDEKTQDEKTENEIKNNETKNTVKTSQTNEKFTKNINIFNGKSVDEYYDFKCASCHGRYGEQSALKTSKIINELDENQIKTDLIGYKNDINYGGNLKTTMHRTASELSDDEINALAKFIPTL</sequence>
<proteinExistence type="predicted"/>
<protein>
    <recommendedName>
        <fullName evidence="6">Cytochrome c domain-containing protein</fullName>
    </recommendedName>
</protein>
<evidence type="ECO:0000313" key="7">
    <source>
        <dbReference type="EMBL" id="AKT90036.1"/>
    </source>
</evidence>
<reference evidence="7 8" key="1">
    <citation type="journal article" date="2015" name="Genome Announc.">
        <title>Complete Genome Sequence of the Campylobacter ureolyticus Clinical Isolate RIGS 9880.</title>
        <authorList>
            <person name="Miller W.G."/>
            <person name="Yee E."/>
            <person name="On S.L."/>
            <person name="Andersen L.P."/>
            <person name="Bono J.L."/>
        </authorList>
    </citation>
    <scope>NUCLEOTIDE SEQUENCE [LARGE SCALE GENOMIC DNA]</scope>
    <source>
        <strain evidence="7 8">RIGS 9880</strain>
    </source>
</reference>
<evidence type="ECO:0000256" key="1">
    <source>
        <dbReference type="ARBA" id="ARBA00022617"/>
    </source>
</evidence>
<name>A0AAU8TXT6_9BACT</name>
<evidence type="ECO:0000256" key="5">
    <source>
        <dbReference type="SAM" id="MobiDB-lite"/>
    </source>
</evidence>
<keyword evidence="2 4" id="KW-0479">Metal-binding</keyword>
<feature type="region of interest" description="Disordered" evidence="5">
    <location>
        <begin position="21"/>
        <end position="49"/>
    </location>
</feature>
<dbReference type="PROSITE" id="PS51007">
    <property type="entry name" value="CYTC"/>
    <property type="match status" value="1"/>
</dbReference>
<dbReference type="InterPro" id="IPR036909">
    <property type="entry name" value="Cyt_c-like_dom_sf"/>
</dbReference>
<dbReference type="GO" id="GO:0009055">
    <property type="term" value="F:electron transfer activity"/>
    <property type="evidence" value="ECO:0007669"/>
    <property type="project" value="InterPro"/>
</dbReference>
<dbReference type="SUPFAM" id="SSF46626">
    <property type="entry name" value="Cytochrome c"/>
    <property type="match status" value="1"/>
</dbReference>
<organism evidence="7 8">
    <name type="scientific">Campylobacter ureolyticus RIGS 9880</name>
    <dbReference type="NCBI Taxonomy" id="1032069"/>
    <lineage>
        <taxon>Bacteria</taxon>
        <taxon>Pseudomonadati</taxon>
        <taxon>Campylobacterota</taxon>
        <taxon>Epsilonproteobacteria</taxon>
        <taxon>Campylobacterales</taxon>
        <taxon>Campylobacteraceae</taxon>
        <taxon>Campylobacter</taxon>
    </lineage>
</organism>
<dbReference type="AlphaFoldDB" id="A0AAU8TXT6"/>
<evidence type="ECO:0000256" key="4">
    <source>
        <dbReference type="PROSITE-ProRule" id="PRU00433"/>
    </source>
</evidence>
<accession>A0AAU8TXT6</accession>
<gene>
    <name evidence="7" type="ORF">CUREO_0154</name>
</gene>
<dbReference type="Gene3D" id="1.10.760.10">
    <property type="entry name" value="Cytochrome c-like domain"/>
    <property type="match status" value="1"/>
</dbReference>
<evidence type="ECO:0000259" key="6">
    <source>
        <dbReference type="PROSITE" id="PS51007"/>
    </source>
</evidence>
<dbReference type="GO" id="GO:0046872">
    <property type="term" value="F:metal ion binding"/>
    <property type="evidence" value="ECO:0007669"/>
    <property type="project" value="UniProtKB-KW"/>
</dbReference>
<dbReference type="EMBL" id="CP012195">
    <property type="protein sequence ID" value="AKT90036.1"/>
    <property type="molecule type" value="Genomic_DNA"/>
</dbReference>
<feature type="domain" description="Cytochrome c" evidence="6">
    <location>
        <begin position="53"/>
        <end position="145"/>
    </location>
</feature>
<dbReference type="InterPro" id="IPR009056">
    <property type="entry name" value="Cyt_c-like_dom"/>
</dbReference>
<keyword evidence="3 4" id="KW-0408">Iron</keyword>
<evidence type="ECO:0000256" key="3">
    <source>
        <dbReference type="ARBA" id="ARBA00023004"/>
    </source>
</evidence>
<evidence type="ECO:0000256" key="2">
    <source>
        <dbReference type="ARBA" id="ARBA00022723"/>
    </source>
</evidence>
<evidence type="ECO:0000313" key="8">
    <source>
        <dbReference type="Proteomes" id="UP000063971"/>
    </source>
</evidence>
<feature type="compositionally biased region" description="Basic and acidic residues" evidence="5">
    <location>
        <begin position="21"/>
        <end position="41"/>
    </location>
</feature>
<dbReference type="PROSITE" id="PS51257">
    <property type="entry name" value="PROKAR_LIPOPROTEIN"/>
    <property type="match status" value="1"/>
</dbReference>
<dbReference type="KEGG" id="cure:CUREO_0154"/>
<dbReference type="GO" id="GO:0020037">
    <property type="term" value="F:heme binding"/>
    <property type="evidence" value="ECO:0007669"/>
    <property type="project" value="InterPro"/>
</dbReference>